<dbReference type="OrthoDB" id="9779554at2"/>
<dbReference type="EMBL" id="CP023563">
    <property type="protein sequence ID" value="ATG52821.1"/>
    <property type="molecule type" value="Genomic_DNA"/>
</dbReference>
<gene>
    <name evidence="7" type="ORF">CFK38_15770</name>
</gene>
<evidence type="ECO:0000256" key="6">
    <source>
        <dbReference type="SAM" id="Phobius"/>
    </source>
</evidence>
<feature type="transmembrane region" description="Helical" evidence="6">
    <location>
        <begin position="144"/>
        <end position="166"/>
    </location>
</feature>
<keyword evidence="5 6" id="KW-0472">Membrane</keyword>
<reference evidence="8" key="1">
    <citation type="submission" date="2017-09" db="EMBL/GenBank/DDBJ databases">
        <title>Brachybacterium sp. VM2412.</title>
        <authorList>
            <person name="Tak E.J."/>
            <person name="Bae J.-W."/>
        </authorList>
    </citation>
    <scope>NUCLEOTIDE SEQUENCE [LARGE SCALE GENOMIC DNA]</scope>
    <source>
        <strain evidence="8">VM2412</strain>
    </source>
</reference>
<dbReference type="GO" id="GO:0016020">
    <property type="term" value="C:membrane"/>
    <property type="evidence" value="ECO:0007669"/>
    <property type="project" value="UniProtKB-SubCell"/>
</dbReference>
<organism evidence="7 8">
    <name type="scientific">Brachybacterium vulturis</name>
    <dbReference type="NCBI Taxonomy" id="2017484"/>
    <lineage>
        <taxon>Bacteria</taxon>
        <taxon>Bacillati</taxon>
        <taxon>Actinomycetota</taxon>
        <taxon>Actinomycetes</taxon>
        <taxon>Micrococcales</taxon>
        <taxon>Dermabacteraceae</taxon>
        <taxon>Brachybacterium</taxon>
    </lineage>
</organism>
<feature type="transmembrane region" description="Helical" evidence="6">
    <location>
        <begin position="117"/>
        <end position="137"/>
    </location>
</feature>
<dbReference type="AlphaFoldDB" id="A0A291GRE7"/>
<dbReference type="PANTHER" id="PTHR11101">
    <property type="entry name" value="PHOSPHATE TRANSPORTER"/>
    <property type="match status" value="1"/>
</dbReference>
<dbReference type="InterPro" id="IPR001204">
    <property type="entry name" value="Phos_transporter"/>
</dbReference>
<dbReference type="GO" id="GO:0005315">
    <property type="term" value="F:phosphate transmembrane transporter activity"/>
    <property type="evidence" value="ECO:0007669"/>
    <property type="project" value="InterPro"/>
</dbReference>
<keyword evidence="8" id="KW-1185">Reference proteome</keyword>
<keyword evidence="2" id="KW-0813">Transport</keyword>
<evidence type="ECO:0000256" key="4">
    <source>
        <dbReference type="ARBA" id="ARBA00022989"/>
    </source>
</evidence>
<proteinExistence type="predicted"/>
<keyword evidence="3 6" id="KW-0812">Transmembrane</keyword>
<name>A0A291GRE7_9MICO</name>
<dbReference type="Proteomes" id="UP000218165">
    <property type="component" value="Chromosome"/>
</dbReference>
<comment type="subcellular location">
    <subcellularLocation>
        <location evidence="1">Membrane</location>
        <topology evidence="1">Multi-pass membrane protein</topology>
    </subcellularLocation>
</comment>
<feature type="transmembrane region" description="Helical" evidence="6">
    <location>
        <begin position="91"/>
        <end position="111"/>
    </location>
</feature>
<dbReference type="GO" id="GO:0035435">
    <property type="term" value="P:phosphate ion transmembrane transport"/>
    <property type="evidence" value="ECO:0007669"/>
    <property type="project" value="TreeGrafter"/>
</dbReference>
<evidence type="ECO:0000313" key="8">
    <source>
        <dbReference type="Proteomes" id="UP000218165"/>
    </source>
</evidence>
<evidence type="ECO:0000313" key="7">
    <source>
        <dbReference type="EMBL" id="ATG52821.1"/>
    </source>
</evidence>
<evidence type="ECO:0000256" key="2">
    <source>
        <dbReference type="ARBA" id="ARBA00022448"/>
    </source>
</evidence>
<dbReference type="RefSeq" id="WP_096803930.1">
    <property type="nucleotide sequence ID" value="NZ_CP023563.1"/>
</dbReference>
<sequence>MTPTLLLLVVLTALAMAYMNGFHDASNAVSTTIATRTLRESTALAMAALLNLLGALLGMALLVVTAEWAVRLLGMTPLTEATADSPDRLGLALLAIMLTTIGWDLLTWRLGMPASTWHAFLGATLGVTLVIGATAAWGQLGAVLAVSLVGPVLSAGLAFALMHGLLRLGRHERLQRGHLRFAQTLSAGAVATGHGINDSRLPLAVVVVAATATGSTPMGMLGIMVAIAVAVGAGTLGGGHRIIRTLGRRLTDLTVAQGLAAEISAATTMSLSLFGVSSPISTSHALASSVVGAGAAEGLRNVRWRVARNIVLTWLATPLASALVGAALIGVALEFTTS</sequence>
<evidence type="ECO:0000256" key="3">
    <source>
        <dbReference type="ARBA" id="ARBA00022692"/>
    </source>
</evidence>
<accession>A0A291GRE7</accession>
<keyword evidence="4 6" id="KW-1133">Transmembrane helix</keyword>
<feature type="transmembrane region" description="Helical" evidence="6">
    <location>
        <begin position="310"/>
        <end position="333"/>
    </location>
</feature>
<dbReference type="KEGG" id="brz:CFK38_15770"/>
<dbReference type="PANTHER" id="PTHR11101:SF80">
    <property type="entry name" value="PHOSPHATE TRANSPORTER"/>
    <property type="match status" value="1"/>
</dbReference>
<feature type="transmembrane region" description="Helical" evidence="6">
    <location>
        <begin position="44"/>
        <end position="70"/>
    </location>
</feature>
<feature type="transmembrane region" description="Helical" evidence="6">
    <location>
        <begin position="218"/>
        <end position="239"/>
    </location>
</feature>
<dbReference type="Pfam" id="PF01384">
    <property type="entry name" value="PHO4"/>
    <property type="match status" value="1"/>
</dbReference>
<protein>
    <submittedName>
        <fullName evidence="7">Phosphate starvation-inducible protein PhoH</fullName>
    </submittedName>
</protein>
<evidence type="ECO:0000256" key="1">
    <source>
        <dbReference type="ARBA" id="ARBA00004141"/>
    </source>
</evidence>
<evidence type="ECO:0000256" key="5">
    <source>
        <dbReference type="ARBA" id="ARBA00023136"/>
    </source>
</evidence>